<dbReference type="PANTHER" id="PTHR33164:SF101">
    <property type="entry name" value="TRANSCRIPTIONAL REPRESSOR MPRA"/>
    <property type="match status" value="1"/>
</dbReference>
<evidence type="ECO:0000313" key="3">
    <source>
        <dbReference type="Proteomes" id="UP001484239"/>
    </source>
</evidence>
<dbReference type="InterPro" id="IPR036388">
    <property type="entry name" value="WH-like_DNA-bd_sf"/>
</dbReference>
<organism evidence="2 3">
    <name type="scientific">Gaopeijia maritima</name>
    <dbReference type="NCBI Taxonomy" id="3119007"/>
    <lineage>
        <taxon>Bacteria</taxon>
        <taxon>Pseudomonadati</taxon>
        <taxon>Gemmatimonadota</taxon>
        <taxon>Longimicrobiia</taxon>
        <taxon>Gaopeijiales</taxon>
        <taxon>Gaopeijiaceae</taxon>
        <taxon>Gaopeijia</taxon>
    </lineage>
</organism>
<dbReference type="PROSITE" id="PS50995">
    <property type="entry name" value="HTH_MARR_2"/>
    <property type="match status" value="1"/>
</dbReference>
<evidence type="ECO:0000259" key="1">
    <source>
        <dbReference type="PROSITE" id="PS50995"/>
    </source>
</evidence>
<reference evidence="2 3" key="1">
    <citation type="submission" date="2024-02" db="EMBL/GenBank/DDBJ databases">
        <title>A novel Gemmatimonadota bacterium.</title>
        <authorList>
            <person name="Du Z.-J."/>
            <person name="Ye Y.-Q."/>
        </authorList>
    </citation>
    <scope>NUCLEOTIDE SEQUENCE [LARGE SCALE GENOMIC DNA]</scope>
    <source>
        <strain evidence="2 3">DH-20</strain>
    </source>
</reference>
<dbReference type="SMART" id="SM00347">
    <property type="entry name" value="HTH_MARR"/>
    <property type="match status" value="1"/>
</dbReference>
<protein>
    <submittedName>
        <fullName evidence="2">MarR family transcriptional regulator</fullName>
    </submittedName>
</protein>
<gene>
    <name evidence="2" type="ORF">WI372_15945</name>
</gene>
<dbReference type="Pfam" id="PF01047">
    <property type="entry name" value="MarR"/>
    <property type="match status" value="1"/>
</dbReference>
<feature type="domain" description="HTH marR-type" evidence="1">
    <location>
        <begin position="23"/>
        <end position="158"/>
    </location>
</feature>
<sequence>MSDNAPKSVAEEIGQRVPFASPGQEVMVALMRSADVLRGWLASEVAKVDDVTLQQYNVLRILRGAGEEGLPTLAIAERMIERQPGVTRLVDRLLAKGLVDRARSARDRRVVRCAITPEGLATLERLDGVIDECDARIREAVGDERLGELIPTLDCLRAALRDD</sequence>
<dbReference type="EMBL" id="JBBHLI010000011">
    <property type="protein sequence ID" value="MEK9502487.1"/>
    <property type="molecule type" value="Genomic_DNA"/>
</dbReference>
<dbReference type="PANTHER" id="PTHR33164">
    <property type="entry name" value="TRANSCRIPTIONAL REGULATOR, MARR FAMILY"/>
    <property type="match status" value="1"/>
</dbReference>
<dbReference type="RefSeq" id="WP_405278660.1">
    <property type="nucleotide sequence ID" value="NZ_CP144380.1"/>
</dbReference>
<dbReference type="InterPro" id="IPR036390">
    <property type="entry name" value="WH_DNA-bd_sf"/>
</dbReference>
<dbReference type="Gene3D" id="1.10.10.10">
    <property type="entry name" value="Winged helix-like DNA-binding domain superfamily/Winged helix DNA-binding domain"/>
    <property type="match status" value="1"/>
</dbReference>
<dbReference type="SUPFAM" id="SSF46785">
    <property type="entry name" value="Winged helix' DNA-binding domain"/>
    <property type="match status" value="1"/>
</dbReference>
<comment type="caution">
    <text evidence="2">The sequence shown here is derived from an EMBL/GenBank/DDBJ whole genome shotgun (WGS) entry which is preliminary data.</text>
</comment>
<keyword evidence="3" id="KW-1185">Reference proteome</keyword>
<accession>A0ABU9ECN7</accession>
<name>A0ABU9ECN7_9BACT</name>
<evidence type="ECO:0000313" key="2">
    <source>
        <dbReference type="EMBL" id="MEK9502487.1"/>
    </source>
</evidence>
<dbReference type="InterPro" id="IPR039422">
    <property type="entry name" value="MarR/SlyA-like"/>
</dbReference>
<dbReference type="Proteomes" id="UP001484239">
    <property type="component" value="Unassembled WGS sequence"/>
</dbReference>
<dbReference type="PRINTS" id="PR00598">
    <property type="entry name" value="HTHMARR"/>
</dbReference>
<dbReference type="InterPro" id="IPR000835">
    <property type="entry name" value="HTH_MarR-typ"/>
</dbReference>
<proteinExistence type="predicted"/>